<dbReference type="Proteomes" id="UP000323506">
    <property type="component" value="Chromosome D05"/>
</dbReference>
<reference evidence="1 2" key="1">
    <citation type="submission" date="2019-06" db="EMBL/GenBank/DDBJ databases">
        <title>WGS assembly of Gossypium darwinii.</title>
        <authorList>
            <person name="Chen Z.J."/>
            <person name="Sreedasyam A."/>
            <person name="Ando A."/>
            <person name="Song Q."/>
            <person name="De L."/>
            <person name="Hulse-Kemp A."/>
            <person name="Ding M."/>
            <person name="Ye W."/>
            <person name="Kirkbride R."/>
            <person name="Jenkins J."/>
            <person name="Plott C."/>
            <person name="Lovell J."/>
            <person name="Lin Y.-M."/>
            <person name="Vaughn R."/>
            <person name="Liu B."/>
            <person name="Li W."/>
            <person name="Simpson S."/>
            <person name="Scheffler B."/>
            <person name="Saski C."/>
            <person name="Grover C."/>
            <person name="Hu G."/>
            <person name="Conover J."/>
            <person name="Carlson J."/>
            <person name="Shu S."/>
            <person name="Boston L."/>
            <person name="Williams M."/>
            <person name="Peterson D."/>
            <person name="Mcgee K."/>
            <person name="Jones D."/>
            <person name="Wendel J."/>
            <person name="Stelly D."/>
            <person name="Grimwood J."/>
            <person name="Schmutz J."/>
        </authorList>
    </citation>
    <scope>NUCLEOTIDE SEQUENCE [LARGE SCALE GENOMIC DNA]</scope>
    <source>
        <strain evidence="1">1808015.09</strain>
    </source>
</reference>
<protein>
    <submittedName>
        <fullName evidence="1">Uncharacterized protein</fullName>
    </submittedName>
</protein>
<proteinExistence type="predicted"/>
<keyword evidence="2" id="KW-1185">Reference proteome</keyword>
<evidence type="ECO:0000313" key="1">
    <source>
        <dbReference type="EMBL" id="TYG68720.1"/>
    </source>
</evidence>
<organism evidence="1 2">
    <name type="scientific">Gossypium darwinii</name>
    <name type="common">Darwin's cotton</name>
    <name type="synonym">Gossypium barbadense var. darwinii</name>
    <dbReference type="NCBI Taxonomy" id="34276"/>
    <lineage>
        <taxon>Eukaryota</taxon>
        <taxon>Viridiplantae</taxon>
        <taxon>Streptophyta</taxon>
        <taxon>Embryophyta</taxon>
        <taxon>Tracheophyta</taxon>
        <taxon>Spermatophyta</taxon>
        <taxon>Magnoliopsida</taxon>
        <taxon>eudicotyledons</taxon>
        <taxon>Gunneridae</taxon>
        <taxon>Pentapetalae</taxon>
        <taxon>rosids</taxon>
        <taxon>malvids</taxon>
        <taxon>Malvales</taxon>
        <taxon>Malvaceae</taxon>
        <taxon>Malvoideae</taxon>
        <taxon>Gossypium</taxon>
    </lineage>
</organism>
<gene>
    <name evidence="1" type="ORF">ES288_D05G175900v1</name>
</gene>
<accession>A0A5D2CJ13</accession>
<dbReference type="AlphaFoldDB" id="A0A5D2CJ13"/>
<sequence length="66" mass="7278">MKLENQKATAKTRVRGRGPDGAVFTRDGCTIRYFTQIGASIIWMPSKINLRLNISSGPCTIAKSLH</sequence>
<name>A0A5D2CJ13_GOSDA</name>
<evidence type="ECO:0000313" key="2">
    <source>
        <dbReference type="Proteomes" id="UP000323506"/>
    </source>
</evidence>
<dbReference type="EMBL" id="CM017705">
    <property type="protein sequence ID" value="TYG68720.1"/>
    <property type="molecule type" value="Genomic_DNA"/>
</dbReference>